<reference evidence="1 2" key="1">
    <citation type="journal article" date="2024" name="G3 (Bethesda)">
        <title>Genome assembly of Hibiscus sabdariffa L. provides insights into metabolisms of medicinal natural products.</title>
        <authorList>
            <person name="Kim T."/>
        </authorList>
    </citation>
    <scope>NUCLEOTIDE SEQUENCE [LARGE SCALE GENOMIC DNA]</scope>
    <source>
        <strain evidence="1">TK-2024</strain>
        <tissue evidence="1">Old leaves</tissue>
    </source>
</reference>
<dbReference type="EMBL" id="JBBPBN010000008">
    <property type="protein sequence ID" value="KAK9033372.1"/>
    <property type="molecule type" value="Genomic_DNA"/>
</dbReference>
<name>A0ABR2T7A8_9ROSI</name>
<proteinExistence type="predicted"/>
<comment type="caution">
    <text evidence="1">The sequence shown here is derived from an EMBL/GenBank/DDBJ whole genome shotgun (WGS) entry which is preliminary data.</text>
</comment>
<dbReference type="Proteomes" id="UP001396334">
    <property type="component" value="Unassembled WGS sequence"/>
</dbReference>
<evidence type="ECO:0000313" key="2">
    <source>
        <dbReference type="Proteomes" id="UP001396334"/>
    </source>
</evidence>
<sequence>MVFFSPRRRRDCVSSAWPTWFASPGAAPGSLVLVATAGQGSRSGLVLAAISRVRDGPMARPYVSFPPSPRCGSARLDLMASHDAALGPW</sequence>
<protein>
    <submittedName>
        <fullName evidence="1">Uncharacterized protein</fullName>
    </submittedName>
</protein>
<evidence type="ECO:0000313" key="1">
    <source>
        <dbReference type="EMBL" id="KAK9033372.1"/>
    </source>
</evidence>
<keyword evidence="2" id="KW-1185">Reference proteome</keyword>
<accession>A0ABR2T7A8</accession>
<gene>
    <name evidence="1" type="ORF">V6N11_018405</name>
</gene>
<organism evidence="1 2">
    <name type="scientific">Hibiscus sabdariffa</name>
    <name type="common">roselle</name>
    <dbReference type="NCBI Taxonomy" id="183260"/>
    <lineage>
        <taxon>Eukaryota</taxon>
        <taxon>Viridiplantae</taxon>
        <taxon>Streptophyta</taxon>
        <taxon>Embryophyta</taxon>
        <taxon>Tracheophyta</taxon>
        <taxon>Spermatophyta</taxon>
        <taxon>Magnoliopsida</taxon>
        <taxon>eudicotyledons</taxon>
        <taxon>Gunneridae</taxon>
        <taxon>Pentapetalae</taxon>
        <taxon>rosids</taxon>
        <taxon>malvids</taxon>
        <taxon>Malvales</taxon>
        <taxon>Malvaceae</taxon>
        <taxon>Malvoideae</taxon>
        <taxon>Hibiscus</taxon>
    </lineage>
</organism>